<dbReference type="PANTHER" id="PTHR13288">
    <property type="entry name" value="SPLICING FACTOR 45 SPF45"/>
    <property type="match status" value="1"/>
</dbReference>
<reference evidence="2 3" key="1">
    <citation type="journal article" date="2014" name="Genome Biol. Evol.">
        <title>The genome of the myxosporean Thelohanellus kitauei shows adaptations to nutrient acquisition within its fish host.</title>
        <authorList>
            <person name="Yang Y."/>
            <person name="Xiong J."/>
            <person name="Zhou Z."/>
            <person name="Huo F."/>
            <person name="Miao W."/>
            <person name="Ran C."/>
            <person name="Liu Y."/>
            <person name="Zhang J."/>
            <person name="Feng J."/>
            <person name="Wang M."/>
            <person name="Wang M."/>
            <person name="Wang L."/>
            <person name="Yao B."/>
        </authorList>
    </citation>
    <scope>NUCLEOTIDE SEQUENCE [LARGE SCALE GENOMIC DNA]</scope>
    <source>
        <strain evidence="2">Wuqing</strain>
    </source>
</reference>
<evidence type="ECO:0000313" key="2">
    <source>
        <dbReference type="EMBL" id="KII75022.1"/>
    </source>
</evidence>
<feature type="domain" description="G-patch" evidence="1">
    <location>
        <begin position="1"/>
        <end position="40"/>
    </location>
</feature>
<protein>
    <submittedName>
        <fullName evidence="2">Splicing factor 45</fullName>
    </submittedName>
</protein>
<evidence type="ECO:0000259" key="1">
    <source>
        <dbReference type="PROSITE" id="PS50174"/>
    </source>
</evidence>
<sequence>MLTKYGWKEGQGLGKSQQGISTALEVQRIGKNKGVIIDKHAIKQKTLQTPTQPSPCVTIRVTRKLNQNMTDVSNNYSWIEKVKSECSRVAGNVEDIISREVILYKN</sequence>
<organism evidence="2 3">
    <name type="scientific">Thelohanellus kitauei</name>
    <name type="common">Myxosporean</name>
    <dbReference type="NCBI Taxonomy" id="669202"/>
    <lineage>
        <taxon>Eukaryota</taxon>
        <taxon>Metazoa</taxon>
        <taxon>Cnidaria</taxon>
        <taxon>Myxozoa</taxon>
        <taxon>Myxosporea</taxon>
        <taxon>Bivalvulida</taxon>
        <taxon>Platysporina</taxon>
        <taxon>Myxobolidae</taxon>
        <taxon>Thelohanellus</taxon>
    </lineage>
</organism>
<dbReference type="GO" id="GO:0003676">
    <property type="term" value="F:nucleic acid binding"/>
    <property type="evidence" value="ECO:0007669"/>
    <property type="project" value="InterPro"/>
</dbReference>
<comment type="caution">
    <text evidence="2">The sequence shown here is derived from an EMBL/GenBank/DDBJ whole genome shotgun (WGS) entry which is preliminary data.</text>
</comment>
<evidence type="ECO:0000313" key="3">
    <source>
        <dbReference type="Proteomes" id="UP000031668"/>
    </source>
</evidence>
<dbReference type="OrthoDB" id="5411533at2759"/>
<dbReference type="GO" id="GO:0071011">
    <property type="term" value="C:precatalytic spliceosome"/>
    <property type="evidence" value="ECO:0007669"/>
    <property type="project" value="TreeGrafter"/>
</dbReference>
<gene>
    <name evidence="2" type="ORF">RF11_06254</name>
</gene>
<name>A0A0C2NLW4_THEKT</name>
<dbReference type="AlphaFoldDB" id="A0A0C2NLW4"/>
<accession>A0A0C2NLW4</accession>
<dbReference type="GO" id="GO:0045292">
    <property type="term" value="P:mRNA cis splicing, via spliceosome"/>
    <property type="evidence" value="ECO:0007669"/>
    <property type="project" value="InterPro"/>
</dbReference>
<dbReference type="PROSITE" id="PS50174">
    <property type="entry name" value="G_PATCH"/>
    <property type="match status" value="1"/>
</dbReference>
<dbReference type="SMART" id="SM00443">
    <property type="entry name" value="G_patch"/>
    <property type="match status" value="1"/>
</dbReference>
<dbReference type="PANTHER" id="PTHR13288:SF8">
    <property type="entry name" value="SPLICING FACTOR 45"/>
    <property type="match status" value="1"/>
</dbReference>
<dbReference type="EMBL" id="JWZT01000077">
    <property type="protein sequence ID" value="KII75022.1"/>
    <property type="molecule type" value="Genomic_DNA"/>
</dbReference>
<dbReference type="InterPro" id="IPR000467">
    <property type="entry name" value="G_patch_dom"/>
</dbReference>
<dbReference type="InterPro" id="IPR040052">
    <property type="entry name" value="RBM17"/>
</dbReference>
<dbReference type="Pfam" id="PF01585">
    <property type="entry name" value="G-patch"/>
    <property type="match status" value="1"/>
</dbReference>
<dbReference type="Proteomes" id="UP000031668">
    <property type="component" value="Unassembled WGS sequence"/>
</dbReference>
<keyword evidence="3" id="KW-1185">Reference proteome</keyword>
<proteinExistence type="predicted"/>